<evidence type="ECO:0000256" key="3">
    <source>
        <dbReference type="SAM" id="SignalP"/>
    </source>
</evidence>
<dbReference type="PROSITE" id="PS51762">
    <property type="entry name" value="GH16_2"/>
    <property type="match status" value="1"/>
</dbReference>
<feature type="region of interest" description="Disordered" evidence="2">
    <location>
        <begin position="45"/>
        <end position="70"/>
    </location>
</feature>
<dbReference type="GO" id="GO:0016787">
    <property type="term" value="F:hydrolase activity"/>
    <property type="evidence" value="ECO:0007669"/>
    <property type="project" value="UniProtKB-KW"/>
</dbReference>
<feature type="domain" description="GH16" evidence="4">
    <location>
        <begin position="56"/>
        <end position="374"/>
    </location>
</feature>
<dbReference type="SUPFAM" id="SSF49899">
    <property type="entry name" value="Concanavalin A-like lectins/glucanases"/>
    <property type="match status" value="1"/>
</dbReference>
<gene>
    <name evidence="5" type="ORF">HW347_17620</name>
</gene>
<dbReference type="PROSITE" id="PS51257">
    <property type="entry name" value="PROKAR_LIPOPROTEIN"/>
    <property type="match status" value="1"/>
</dbReference>
<feature type="chain" id="PRO_5045836283" evidence="3">
    <location>
        <begin position="24"/>
        <end position="374"/>
    </location>
</feature>
<dbReference type="RefSeq" id="WP_214613069.1">
    <property type="nucleotide sequence ID" value="NZ_JACATN010000006.1"/>
</dbReference>
<organism evidence="5 6">
    <name type="scientific">Zobellia barbeyronii</name>
    <dbReference type="NCBI Taxonomy" id="2748009"/>
    <lineage>
        <taxon>Bacteria</taxon>
        <taxon>Pseudomonadati</taxon>
        <taxon>Bacteroidota</taxon>
        <taxon>Flavobacteriia</taxon>
        <taxon>Flavobacteriales</taxon>
        <taxon>Flavobacteriaceae</taxon>
        <taxon>Zobellia</taxon>
    </lineage>
</organism>
<keyword evidence="3" id="KW-0732">Signal</keyword>
<dbReference type="InterPro" id="IPR000757">
    <property type="entry name" value="Beta-glucanase-like"/>
</dbReference>
<comment type="similarity">
    <text evidence="1">Belongs to the glycosyl hydrolase 16 family.</text>
</comment>
<accession>A0ABS5WJB4</accession>
<evidence type="ECO:0000256" key="2">
    <source>
        <dbReference type="SAM" id="MobiDB-lite"/>
    </source>
</evidence>
<name>A0ABS5WJB4_9FLAO</name>
<dbReference type="Gene3D" id="2.60.120.200">
    <property type="match status" value="1"/>
</dbReference>
<evidence type="ECO:0000313" key="5">
    <source>
        <dbReference type="EMBL" id="MBT2163093.1"/>
    </source>
</evidence>
<dbReference type="Proteomes" id="UP000740413">
    <property type="component" value="Unassembled WGS sequence"/>
</dbReference>
<proteinExistence type="inferred from homology"/>
<dbReference type="PANTHER" id="PTHR10963:SF55">
    <property type="entry name" value="GLYCOSIDE HYDROLASE FAMILY 16 PROTEIN"/>
    <property type="match status" value="1"/>
</dbReference>
<dbReference type="CDD" id="cd08023">
    <property type="entry name" value="GH16_laminarinase_like"/>
    <property type="match status" value="1"/>
</dbReference>
<evidence type="ECO:0000313" key="6">
    <source>
        <dbReference type="Proteomes" id="UP000740413"/>
    </source>
</evidence>
<dbReference type="InterPro" id="IPR013320">
    <property type="entry name" value="ConA-like_dom_sf"/>
</dbReference>
<dbReference type="PANTHER" id="PTHR10963">
    <property type="entry name" value="GLYCOSYL HYDROLASE-RELATED"/>
    <property type="match status" value="1"/>
</dbReference>
<keyword evidence="6" id="KW-1185">Reference proteome</keyword>
<reference evidence="5 6" key="1">
    <citation type="submission" date="2020-06" db="EMBL/GenBank/DDBJ databases">
        <authorList>
            <person name="Isaeva M.P."/>
            <person name="Chernysheva N.Y."/>
        </authorList>
    </citation>
    <scope>NUCLEOTIDE SEQUENCE [LARGE SCALE GENOMIC DNA]</scope>
    <source>
        <strain evidence="5 6">KMM 6746</strain>
    </source>
</reference>
<protein>
    <submittedName>
        <fullName evidence="5">Glycoside hydrolase family 16 protein</fullName>
    </submittedName>
</protein>
<keyword evidence="5" id="KW-0378">Hydrolase</keyword>
<evidence type="ECO:0000256" key="1">
    <source>
        <dbReference type="ARBA" id="ARBA00006865"/>
    </source>
</evidence>
<feature type="signal peptide" evidence="3">
    <location>
        <begin position="1"/>
        <end position="23"/>
    </location>
</feature>
<dbReference type="InterPro" id="IPR050546">
    <property type="entry name" value="Glycosyl_Hydrlase_16"/>
</dbReference>
<reference evidence="6" key="2">
    <citation type="submission" date="2023-07" db="EMBL/GenBank/DDBJ databases">
        <title>Zobellia barbeyronii sp. nov., a new marine flavobacterium, isolated from green and red algae.</title>
        <authorList>
            <person name="Nedashkovskaya O.I."/>
            <person name="Otstavnykh N."/>
            <person name="Zhukova N."/>
            <person name="Guzev K."/>
            <person name="Chausova V."/>
            <person name="Tekutyeva L."/>
            <person name="Mikhailov V."/>
            <person name="Isaeva M."/>
        </authorList>
    </citation>
    <scope>NUCLEOTIDE SEQUENCE [LARGE SCALE GENOMIC DNA]</scope>
    <source>
        <strain evidence="6">KMM 6746</strain>
    </source>
</reference>
<evidence type="ECO:0000259" key="4">
    <source>
        <dbReference type="PROSITE" id="PS51762"/>
    </source>
</evidence>
<sequence length="374" mass="41227">MKKNVLGFNIFILLVFFIFSSCSDNSSEEFKNDLALGNMEQDSVVNNPDNGMEQDSVANNLDTPDNEPVILDPRLPADVDSTYVLTFEDDFNQLPGTLPNADKWQSKLPWGPSVTINNERQYYTDVLNGDHNAPNPFDFDGNSNLIITAGLNSPAQVETTGLDYYSGVLTGAQSTPYKDGYIEAKIWYEPGVAGFWGAFWLLHRYYDSPQDTGANGKRRTEIDWEFVRGPGGEFLGGPYDTDRIPVAYHYDDGQWSISGGGFKGPNGSPGLSVQCDGTVINNNKGVGPVKQPSGEDLAGAWHRYGVWKTDNFVKWYLDGILVASVCDPAIVSQIEMYPIVNIAIGGNFPGPPNPEDYPTSMLVDYISLWEPTVK</sequence>
<dbReference type="EMBL" id="JACATN010000006">
    <property type="protein sequence ID" value="MBT2163093.1"/>
    <property type="molecule type" value="Genomic_DNA"/>
</dbReference>
<comment type="caution">
    <text evidence="5">The sequence shown here is derived from an EMBL/GenBank/DDBJ whole genome shotgun (WGS) entry which is preliminary data.</text>
</comment>